<evidence type="ECO:0000313" key="2">
    <source>
        <dbReference type="Proteomes" id="UP001432166"/>
    </source>
</evidence>
<reference evidence="1" key="1">
    <citation type="submission" date="2022-10" db="EMBL/GenBank/DDBJ databases">
        <title>The complete genomes of actinobacterial strains from the NBC collection.</title>
        <authorList>
            <person name="Joergensen T.S."/>
            <person name="Alvarez Arevalo M."/>
            <person name="Sterndorff E.B."/>
            <person name="Faurdal D."/>
            <person name="Vuksanovic O."/>
            <person name="Mourched A.-S."/>
            <person name="Charusanti P."/>
            <person name="Shaw S."/>
            <person name="Blin K."/>
            <person name="Weber T."/>
        </authorList>
    </citation>
    <scope>NUCLEOTIDE SEQUENCE</scope>
    <source>
        <strain evidence="1">NBC_00189</strain>
    </source>
</reference>
<dbReference type="Proteomes" id="UP001432166">
    <property type="component" value="Chromosome"/>
</dbReference>
<gene>
    <name evidence="1" type="ORF">OG288_37050</name>
</gene>
<dbReference type="RefSeq" id="WP_328939226.1">
    <property type="nucleotide sequence ID" value="NZ_CP108133.1"/>
</dbReference>
<organism evidence="1 2">
    <name type="scientific">Streptomyces tauricus</name>
    <dbReference type="NCBI Taxonomy" id="68274"/>
    <lineage>
        <taxon>Bacteria</taxon>
        <taxon>Bacillati</taxon>
        <taxon>Actinomycetota</taxon>
        <taxon>Actinomycetes</taxon>
        <taxon>Kitasatosporales</taxon>
        <taxon>Streptomycetaceae</taxon>
        <taxon>Streptomyces</taxon>
        <taxon>Streptomyces aurantiacus group</taxon>
    </lineage>
</organism>
<name>A0ABZ1JSY8_9ACTN</name>
<keyword evidence="2" id="KW-1185">Reference proteome</keyword>
<protein>
    <submittedName>
        <fullName evidence="1">Uncharacterized protein</fullName>
    </submittedName>
</protein>
<proteinExistence type="predicted"/>
<evidence type="ECO:0000313" key="1">
    <source>
        <dbReference type="EMBL" id="WTP53441.1"/>
    </source>
</evidence>
<sequence length="145" mass="15261">MRSISYTPGTDALRHIGPLFLQAQDLTATVLVRLNARDNSPYTTIAGSRTSLELLANIVSLSSLAATDLAHAVAVNPYEGAPFVGYPADGEAGRTARHAEAIPKMNEHLDDAVHQLDLCAIGCHYLAHEIAAISPQPSPGPAEPA</sequence>
<accession>A0ABZ1JSY8</accession>
<dbReference type="EMBL" id="CP108133">
    <property type="protein sequence ID" value="WTP53441.1"/>
    <property type="molecule type" value="Genomic_DNA"/>
</dbReference>